<dbReference type="Proteomes" id="UP001488838">
    <property type="component" value="Unassembled WGS sequence"/>
</dbReference>
<dbReference type="EMBL" id="JBBHLL010000265">
    <property type="protein sequence ID" value="KAK7807692.1"/>
    <property type="molecule type" value="Genomic_DNA"/>
</dbReference>
<dbReference type="AlphaFoldDB" id="A0AAW0HZV8"/>
<reference evidence="1 2" key="1">
    <citation type="journal article" date="2023" name="bioRxiv">
        <title>Conserved and derived expression patterns and positive selection on dental genes reveal complex evolutionary context of ever-growing rodent molars.</title>
        <authorList>
            <person name="Calamari Z.T."/>
            <person name="Song A."/>
            <person name="Cohen E."/>
            <person name="Akter M."/>
            <person name="Roy R.D."/>
            <person name="Hallikas O."/>
            <person name="Christensen M.M."/>
            <person name="Li P."/>
            <person name="Marangoni P."/>
            <person name="Jernvall J."/>
            <person name="Klein O.D."/>
        </authorList>
    </citation>
    <scope>NUCLEOTIDE SEQUENCE [LARGE SCALE GENOMIC DNA]</scope>
    <source>
        <strain evidence="1">V071</strain>
    </source>
</reference>
<evidence type="ECO:0000313" key="1">
    <source>
        <dbReference type="EMBL" id="KAK7807692.1"/>
    </source>
</evidence>
<comment type="caution">
    <text evidence="1">The sequence shown here is derived from an EMBL/GenBank/DDBJ whole genome shotgun (WGS) entry which is preliminary data.</text>
</comment>
<gene>
    <name evidence="1" type="ORF">U0070_007753</name>
</gene>
<protein>
    <submittedName>
        <fullName evidence="1">Uncharacterized protein</fullName>
    </submittedName>
</protein>
<proteinExistence type="predicted"/>
<evidence type="ECO:0000313" key="2">
    <source>
        <dbReference type="Proteomes" id="UP001488838"/>
    </source>
</evidence>
<sequence length="31" mass="3505">MHLLHHGAQGIRGIWTVRLLPDCAERLGRVV</sequence>
<name>A0AAW0HZV8_MYOGA</name>
<keyword evidence="2" id="KW-1185">Reference proteome</keyword>
<accession>A0AAW0HZV8</accession>
<organism evidence="1 2">
    <name type="scientific">Myodes glareolus</name>
    <name type="common">Bank vole</name>
    <name type="synonym">Clethrionomys glareolus</name>
    <dbReference type="NCBI Taxonomy" id="447135"/>
    <lineage>
        <taxon>Eukaryota</taxon>
        <taxon>Metazoa</taxon>
        <taxon>Chordata</taxon>
        <taxon>Craniata</taxon>
        <taxon>Vertebrata</taxon>
        <taxon>Euteleostomi</taxon>
        <taxon>Mammalia</taxon>
        <taxon>Eutheria</taxon>
        <taxon>Euarchontoglires</taxon>
        <taxon>Glires</taxon>
        <taxon>Rodentia</taxon>
        <taxon>Myomorpha</taxon>
        <taxon>Muroidea</taxon>
        <taxon>Cricetidae</taxon>
        <taxon>Arvicolinae</taxon>
        <taxon>Myodes</taxon>
    </lineage>
</organism>